<reference evidence="8 9" key="2">
    <citation type="submission" date="2018-11" db="EMBL/GenBank/DDBJ databases">
        <authorList>
            <consortium name="Pathogen Informatics"/>
        </authorList>
    </citation>
    <scope>NUCLEOTIDE SEQUENCE [LARGE SCALE GENOMIC DNA]</scope>
</reference>
<comment type="subcellular location">
    <subcellularLocation>
        <location evidence="1">Membrane</location>
        <topology evidence="1">Multi-pass membrane protein</topology>
    </subcellularLocation>
</comment>
<feature type="transmembrane region" description="Helical" evidence="6">
    <location>
        <begin position="113"/>
        <end position="132"/>
    </location>
</feature>
<dbReference type="Gene3D" id="1.20.1540.10">
    <property type="entry name" value="Rhomboid-like"/>
    <property type="match status" value="1"/>
</dbReference>
<evidence type="ECO:0000256" key="4">
    <source>
        <dbReference type="ARBA" id="ARBA00022989"/>
    </source>
</evidence>
<dbReference type="OrthoDB" id="418595at2759"/>
<evidence type="ECO:0000256" key="5">
    <source>
        <dbReference type="ARBA" id="ARBA00023136"/>
    </source>
</evidence>
<proteinExistence type="inferred from homology"/>
<dbReference type="PANTHER" id="PTHR45840">
    <property type="entry name" value="RHOMBOID-RELATED PROTEIN"/>
    <property type="match status" value="1"/>
</dbReference>
<feature type="transmembrane region" description="Helical" evidence="6">
    <location>
        <begin position="54"/>
        <end position="74"/>
    </location>
</feature>
<dbReference type="Proteomes" id="UP000270296">
    <property type="component" value="Unassembled WGS sequence"/>
</dbReference>
<evidence type="ECO:0000313" key="9">
    <source>
        <dbReference type="Proteomes" id="UP000270296"/>
    </source>
</evidence>
<evidence type="ECO:0000256" key="2">
    <source>
        <dbReference type="ARBA" id="ARBA00009045"/>
    </source>
</evidence>
<keyword evidence="5 6" id="KW-0472">Membrane</keyword>
<feature type="domain" description="Peptidase S54 rhomboid" evidence="7">
    <location>
        <begin position="25"/>
        <end position="164"/>
    </location>
</feature>
<evidence type="ECO:0000256" key="1">
    <source>
        <dbReference type="ARBA" id="ARBA00004141"/>
    </source>
</evidence>
<keyword evidence="4 6" id="KW-1133">Transmembrane helix</keyword>
<gene>
    <name evidence="8" type="ORF">SBAD_LOCUS8554</name>
</gene>
<evidence type="ECO:0000313" key="10">
    <source>
        <dbReference type="WBParaSite" id="SBAD_0000886501-mRNA-1"/>
    </source>
</evidence>
<dbReference type="Pfam" id="PF01694">
    <property type="entry name" value="Rhomboid"/>
    <property type="match status" value="1"/>
</dbReference>
<evidence type="ECO:0000256" key="6">
    <source>
        <dbReference type="SAM" id="Phobius"/>
    </source>
</evidence>
<feature type="transmembrane region" description="Helical" evidence="6">
    <location>
        <begin position="80"/>
        <end position="101"/>
    </location>
</feature>
<keyword evidence="9" id="KW-1185">Reference proteome</keyword>
<feature type="transmembrane region" description="Helical" evidence="6">
    <location>
        <begin position="175"/>
        <end position="196"/>
    </location>
</feature>
<feature type="transmembrane region" description="Helical" evidence="6">
    <location>
        <begin position="20"/>
        <end position="42"/>
    </location>
</feature>
<sequence>MSVSHLIYPHLFSCSCIGRLMTYKIIILFRIYHIVFNCIAQLFIGLPLELVHKYWRIGLVYLLGALMGSLAVSVTDPNVLLAGASGGVYALIAAHAANLVVNWDEMEFAILRLVALVIFVGIDFGLSVYSRYGNPEDANGNRTSYVAHIGGFVAGLLMGIVILRNFSKKSWERVVWWIALVGYIILVLFCIFWNIFYPYYPRNC</sequence>
<dbReference type="WBParaSite" id="SBAD_0000886501-mRNA-1">
    <property type="protein sequence ID" value="SBAD_0000886501-mRNA-1"/>
    <property type="gene ID" value="SBAD_0000886501"/>
</dbReference>
<accession>A0A183IY56</accession>
<evidence type="ECO:0000256" key="3">
    <source>
        <dbReference type="ARBA" id="ARBA00022692"/>
    </source>
</evidence>
<dbReference type="AlphaFoldDB" id="A0A183IY56"/>
<dbReference type="PANTHER" id="PTHR45840:SF2">
    <property type="entry name" value="PROTEIN RHOMBOID-RELATED"/>
    <property type="match status" value="1"/>
</dbReference>
<comment type="similarity">
    <text evidence="2">Belongs to the peptidase S54 family.</text>
</comment>
<name>A0A183IY56_9BILA</name>
<dbReference type="GO" id="GO:0004252">
    <property type="term" value="F:serine-type endopeptidase activity"/>
    <property type="evidence" value="ECO:0007669"/>
    <property type="project" value="InterPro"/>
</dbReference>
<dbReference type="InterPro" id="IPR051739">
    <property type="entry name" value="Rhomboid_IM_Serine_Proteases"/>
</dbReference>
<dbReference type="GO" id="GO:0016020">
    <property type="term" value="C:membrane"/>
    <property type="evidence" value="ECO:0007669"/>
    <property type="project" value="UniProtKB-SubCell"/>
</dbReference>
<feature type="transmembrane region" description="Helical" evidence="6">
    <location>
        <begin position="144"/>
        <end position="163"/>
    </location>
</feature>
<keyword evidence="3 6" id="KW-0812">Transmembrane</keyword>
<reference evidence="10" key="1">
    <citation type="submission" date="2016-06" db="UniProtKB">
        <authorList>
            <consortium name="WormBaseParasite"/>
        </authorList>
    </citation>
    <scope>IDENTIFICATION</scope>
</reference>
<dbReference type="InterPro" id="IPR035952">
    <property type="entry name" value="Rhomboid-like_sf"/>
</dbReference>
<dbReference type="EMBL" id="UZAM01011724">
    <property type="protein sequence ID" value="VDP17877.1"/>
    <property type="molecule type" value="Genomic_DNA"/>
</dbReference>
<dbReference type="SUPFAM" id="SSF144091">
    <property type="entry name" value="Rhomboid-like"/>
    <property type="match status" value="1"/>
</dbReference>
<organism evidence="10">
    <name type="scientific">Soboliphyme baturini</name>
    <dbReference type="NCBI Taxonomy" id="241478"/>
    <lineage>
        <taxon>Eukaryota</taxon>
        <taxon>Metazoa</taxon>
        <taxon>Ecdysozoa</taxon>
        <taxon>Nematoda</taxon>
        <taxon>Enoplea</taxon>
        <taxon>Dorylaimia</taxon>
        <taxon>Dioctophymatida</taxon>
        <taxon>Dioctophymatoidea</taxon>
        <taxon>Soboliphymatidae</taxon>
        <taxon>Soboliphyme</taxon>
    </lineage>
</organism>
<protein>
    <submittedName>
        <fullName evidence="10">Rhomboid domain-containing protein</fullName>
    </submittedName>
</protein>
<evidence type="ECO:0000313" key="8">
    <source>
        <dbReference type="EMBL" id="VDP17877.1"/>
    </source>
</evidence>
<dbReference type="InterPro" id="IPR022764">
    <property type="entry name" value="Peptidase_S54_rhomboid_dom"/>
</dbReference>
<evidence type="ECO:0000259" key="7">
    <source>
        <dbReference type="Pfam" id="PF01694"/>
    </source>
</evidence>